<accession>M2PQY4</accession>
<proteinExistence type="predicted"/>
<keyword evidence="2" id="KW-1185">Reference proteome</keyword>
<dbReference type="Proteomes" id="UP000016930">
    <property type="component" value="Unassembled WGS sequence"/>
</dbReference>
<sequence length="301" mass="35092">MPDNLRKPKPVYQNRNGFTDPLQQAVQGQKNIPNLHPIASDPDVLSRPRPEKRALWDAIEECNFVEQVMDIKGFYWPGIEAAKKASQQTETSASIAEEIAALRDKHTEETKVFCAAHGQAYHEEAFQRYLAKDDEVWMPHIETHYLMSAHSRYPPAASTLDDQMAALQYAHMKTLAPLLQKRATLVADEEKARRWLEAQFPDSISKWHALTNKDAKLRVSRFLLAAKWEQEQMLSKFNWSWRQTEPLQKEFEQNVRILTWLLIMPEVLMSWYNKNSFRTAVQKLIREVEAHDPRRRPSGQM</sequence>
<dbReference type="OrthoDB" id="3058840at2759"/>
<name>M2PQY4_CERS8</name>
<evidence type="ECO:0000313" key="1">
    <source>
        <dbReference type="EMBL" id="EMD38989.1"/>
    </source>
</evidence>
<dbReference type="AlphaFoldDB" id="M2PQY4"/>
<evidence type="ECO:0000313" key="2">
    <source>
        <dbReference type="Proteomes" id="UP000016930"/>
    </source>
</evidence>
<protein>
    <submittedName>
        <fullName evidence="1">Uncharacterized protein</fullName>
    </submittedName>
</protein>
<gene>
    <name evidence="1" type="ORF">CERSUDRAFT_112700</name>
</gene>
<dbReference type="HOGENOM" id="CLU_085136_0_0_1"/>
<feature type="non-terminal residue" evidence="1">
    <location>
        <position position="301"/>
    </location>
</feature>
<dbReference type="EMBL" id="KB445794">
    <property type="protein sequence ID" value="EMD38989.1"/>
    <property type="molecule type" value="Genomic_DNA"/>
</dbReference>
<reference evidence="1 2" key="1">
    <citation type="journal article" date="2012" name="Proc. Natl. Acad. Sci. U.S.A.">
        <title>Comparative genomics of Ceriporiopsis subvermispora and Phanerochaete chrysosporium provide insight into selective ligninolysis.</title>
        <authorList>
            <person name="Fernandez-Fueyo E."/>
            <person name="Ruiz-Duenas F.J."/>
            <person name="Ferreira P."/>
            <person name="Floudas D."/>
            <person name="Hibbett D.S."/>
            <person name="Canessa P."/>
            <person name="Larrondo L.F."/>
            <person name="James T.Y."/>
            <person name="Seelenfreund D."/>
            <person name="Lobos S."/>
            <person name="Polanco R."/>
            <person name="Tello M."/>
            <person name="Honda Y."/>
            <person name="Watanabe T."/>
            <person name="Watanabe T."/>
            <person name="Ryu J.S."/>
            <person name="Kubicek C.P."/>
            <person name="Schmoll M."/>
            <person name="Gaskell J."/>
            <person name="Hammel K.E."/>
            <person name="St John F.J."/>
            <person name="Vanden Wymelenberg A."/>
            <person name="Sabat G."/>
            <person name="Splinter BonDurant S."/>
            <person name="Syed K."/>
            <person name="Yadav J.S."/>
            <person name="Doddapaneni H."/>
            <person name="Subramanian V."/>
            <person name="Lavin J.L."/>
            <person name="Oguiza J.A."/>
            <person name="Perez G."/>
            <person name="Pisabarro A.G."/>
            <person name="Ramirez L."/>
            <person name="Santoyo F."/>
            <person name="Master E."/>
            <person name="Coutinho P.M."/>
            <person name="Henrissat B."/>
            <person name="Lombard V."/>
            <person name="Magnuson J.K."/>
            <person name="Kuees U."/>
            <person name="Hori C."/>
            <person name="Igarashi K."/>
            <person name="Samejima M."/>
            <person name="Held B.W."/>
            <person name="Barry K.W."/>
            <person name="LaButti K.M."/>
            <person name="Lapidus A."/>
            <person name="Lindquist E.A."/>
            <person name="Lucas S.M."/>
            <person name="Riley R."/>
            <person name="Salamov A.A."/>
            <person name="Hoffmeister D."/>
            <person name="Schwenk D."/>
            <person name="Hadar Y."/>
            <person name="Yarden O."/>
            <person name="de Vries R.P."/>
            <person name="Wiebenga A."/>
            <person name="Stenlid J."/>
            <person name="Eastwood D."/>
            <person name="Grigoriev I.V."/>
            <person name="Berka R.M."/>
            <person name="Blanchette R.A."/>
            <person name="Kersten P."/>
            <person name="Martinez A.T."/>
            <person name="Vicuna R."/>
            <person name="Cullen D."/>
        </authorList>
    </citation>
    <scope>NUCLEOTIDE SEQUENCE [LARGE SCALE GENOMIC DNA]</scope>
    <source>
        <strain evidence="1 2">B</strain>
    </source>
</reference>
<organism evidence="1 2">
    <name type="scientific">Ceriporiopsis subvermispora (strain B)</name>
    <name type="common">White-rot fungus</name>
    <name type="synonym">Gelatoporia subvermispora</name>
    <dbReference type="NCBI Taxonomy" id="914234"/>
    <lineage>
        <taxon>Eukaryota</taxon>
        <taxon>Fungi</taxon>
        <taxon>Dikarya</taxon>
        <taxon>Basidiomycota</taxon>
        <taxon>Agaricomycotina</taxon>
        <taxon>Agaricomycetes</taxon>
        <taxon>Polyporales</taxon>
        <taxon>Gelatoporiaceae</taxon>
        <taxon>Gelatoporia</taxon>
    </lineage>
</organism>